<proteinExistence type="predicted"/>
<dbReference type="SUPFAM" id="SSF48452">
    <property type="entry name" value="TPR-like"/>
    <property type="match status" value="2"/>
</dbReference>
<dbReference type="Gene3D" id="1.25.40.10">
    <property type="entry name" value="Tetratricopeptide repeat domain"/>
    <property type="match status" value="1"/>
</dbReference>
<dbReference type="InterPro" id="IPR011990">
    <property type="entry name" value="TPR-like_helical_dom_sf"/>
</dbReference>
<dbReference type="RefSeq" id="WP_119322735.1">
    <property type="nucleotide sequence ID" value="NZ_AP025739.1"/>
</dbReference>
<dbReference type="EMBL" id="AP025739">
    <property type="protein sequence ID" value="BDI33949.1"/>
    <property type="molecule type" value="Genomic_DNA"/>
</dbReference>
<accession>A0A402CZN1</accession>
<organism evidence="1 2">
    <name type="scientific">Capsulimonas corticalis</name>
    <dbReference type="NCBI Taxonomy" id="2219043"/>
    <lineage>
        <taxon>Bacteria</taxon>
        <taxon>Bacillati</taxon>
        <taxon>Armatimonadota</taxon>
        <taxon>Armatimonadia</taxon>
        <taxon>Capsulimonadales</taxon>
        <taxon>Capsulimonadaceae</taxon>
        <taxon>Capsulimonas</taxon>
    </lineage>
</organism>
<dbReference type="AlphaFoldDB" id="A0A402CZN1"/>
<gene>
    <name evidence="1" type="ORF">CCAX7_60000</name>
</gene>
<dbReference type="KEGG" id="ccot:CCAX7_60000"/>
<evidence type="ECO:0000313" key="1">
    <source>
        <dbReference type="EMBL" id="BDI33949.1"/>
    </source>
</evidence>
<evidence type="ECO:0000313" key="2">
    <source>
        <dbReference type="Proteomes" id="UP000287394"/>
    </source>
</evidence>
<dbReference type="Proteomes" id="UP000287394">
    <property type="component" value="Chromosome"/>
</dbReference>
<name>A0A402CZN1_9BACT</name>
<protein>
    <submittedName>
        <fullName evidence="1">Uncharacterized protein</fullName>
    </submittedName>
</protein>
<keyword evidence="2" id="KW-1185">Reference proteome</keyword>
<reference evidence="1 2" key="1">
    <citation type="journal article" date="2019" name="Int. J. Syst. Evol. Microbiol.">
        <title>Capsulimonas corticalis gen. nov., sp. nov., an aerobic capsulated bacterium, of a novel bacterial order, Capsulimonadales ord. nov., of the class Armatimonadia of the phylum Armatimonadetes.</title>
        <authorList>
            <person name="Li J."/>
            <person name="Kudo C."/>
            <person name="Tonouchi A."/>
        </authorList>
    </citation>
    <scope>NUCLEOTIDE SEQUENCE [LARGE SCALE GENOMIC DNA]</scope>
    <source>
        <strain evidence="1 2">AX-7</strain>
    </source>
</reference>
<sequence length="317" mass="34931">MADQTPSEADDLDPTNKEAEALLNAYQRAINNDDTEQAEHNAFLFMAHAVEEMQRNPNPELLLRQEATLSETDGEWLRAEEIYHQLLAIAIAEGNAMGEWKANDNLHGFYSFLGKTELASNAASAATEAARRADMQPLLVRALENQARNDLKMGSLMQALALAEEILRMIPHSKMNATQRARALVLRASCFTELGELVSAQADLDAALSLFSPMLDIQMFAGVQSGMASLWQATARLLSIRGNHTDAAKAWGTSVEYRRVVSQQPQLDGLYKFAWLAQALRHYGEALIAADDHKAADEAFAESRAIMRSIHHPDAAS</sequence>